<evidence type="ECO:0000256" key="7">
    <source>
        <dbReference type="PIRNR" id="PIRNR000194"/>
    </source>
</evidence>
<keyword evidence="4 7" id="KW-0554">One-carbon metabolism</keyword>
<feature type="domain" description="DHFR" evidence="9">
    <location>
        <begin position="2"/>
        <end position="168"/>
    </location>
</feature>
<dbReference type="InterPro" id="IPR012259">
    <property type="entry name" value="DHFR"/>
</dbReference>
<dbReference type="PROSITE" id="PS51330">
    <property type="entry name" value="DHFR_2"/>
    <property type="match status" value="1"/>
</dbReference>
<evidence type="ECO:0000256" key="4">
    <source>
        <dbReference type="ARBA" id="ARBA00022563"/>
    </source>
</evidence>
<evidence type="ECO:0000256" key="1">
    <source>
        <dbReference type="ARBA" id="ARBA00004903"/>
    </source>
</evidence>
<accession>A0ABW8AHM7</accession>
<dbReference type="Pfam" id="PF00186">
    <property type="entry name" value="DHFR_1"/>
    <property type="match status" value="1"/>
</dbReference>
<dbReference type="Proteomes" id="UP001612915">
    <property type="component" value="Unassembled WGS sequence"/>
</dbReference>
<dbReference type="InterPro" id="IPR001796">
    <property type="entry name" value="DHFR_dom"/>
</dbReference>
<keyword evidence="11" id="KW-1185">Reference proteome</keyword>
<comment type="function">
    <text evidence="7">Key enzyme in folate metabolism. Catalyzes an essential reaction for de novo glycine and purine synthesis, and for DNA precursor synthesis.</text>
</comment>
<dbReference type="GO" id="GO:0004146">
    <property type="term" value="F:dihydrofolate reductase activity"/>
    <property type="evidence" value="ECO:0007669"/>
    <property type="project" value="UniProtKB-EC"/>
</dbReference>
<name>A0ABW8AHM7_9ACTN</name>
<comment type="catalytic activity">
    <reaction evidence="7">
        <text>(6S)-5,6,7,8-tetrahydrofolate + NADP(+) = 7,8-dihydrofolate + NADPH + H(+)</text>
        <dbReference type="Rhea" id="RHEA:15009"/>
        <dbReference type="ChEBI" id="CHEBI:15378"/>
        <dbReference type="ChEBI" id="CHEBI:57451"/>
        <dbReference type="ChEBI" id="CHEBI:57453"/>
        <dbReference type="ChEBI" id="CHEBI:57783"/>
        <dbReference type="ChEBI" id="CHEBI:58349"/>
        <dbReference type="EC" id="1.5.1.3"/>
    </reaction>
</comment>
<evidence type="ECO:0000313" key="10">
    <source>
        <dbReference type="EMBL" id="MFI7585502.1"/>
    </source>
</evidence>
<dbReference type="PANTHER" id="PTHR48069">
    <property type="entry name" value="DIHYDROFOLATE REDUCTASE"/>
    <property type="match status" value="1"/>
</dbReference>
<dbReference type="InterPro" id="IPR017925">
    <property type="entry name" value="DHFR_CS"/>
</dbReference>
<evidence type="ECO:0000256" key="3">
    <source>
        <dbReference type="ARBA" id="ARBA00012856"/>
    </source>
</evidence>
<dbReference type="Gene3D" id="3.40.430.10">
    <property type="entry name" value="Dihydrofolate Reductase, subunit A"/>
    <property type="match status" value="1"/>
</dbReference>
<evidence type="ECO:0000313" key="11">
    <source>
        <dbReference type="Proteomes" id="UP001612915"/>
    </source>
</evidence>
<sequence>MSVRLLVAAAENDVIGLDGDLPWHLSADLKRFAALTRGHVVVMGRLTHESIVARLGKPLPGRHAVVVTSRALEPHPDVEPVATVEAALERAAKATAARGLDDWFVIGGAQLYTALLPVVDVVDLTRVHAEVAGDAALPPGWLDPFERVSAERHSDASGLEFSFERWVRR</sequence>
<evidence type="ECO:0000256" key="6">
    <source>
        <dbReference type="ARBA" id="ARBA00023002"/>
    </source>
</evidence>
<dbReference type="EC" id="1.5.1.3" evidence="3 7"/>
<keyword evidence="6 7" id="KW-0560">Oxidoreductase</keyword>
<reference evidence="10 11" key="1">
    <citation type="submission" date="2024-10" db="EMBL/GenBank/DDBJ databases">
        <title>The Natural Products Discovery Center: Release of the First 8490 Sequenced Strains for Exploring Actinobacteria Biosynthetic Diversity.</title>
        <authorList>
            <person name="Kalkreuter E."/>
            <person name="Kautsar S.A."/>
            <person name="Yang D."/>
            <person name="Bader C.D."/>
            <person name="Teijaro C.N."/>
            <person name="Fluegel L."/>
            <person name="Davis C.M."/>
            <person name="Simpson J.R."/>
            <person name="Lauterbach L."/>
            <person name="Steele A.D."/>
            <person name="Gui C."/>
            <person name="Meng S."/>
            <person name="Li G."/>
            <person name="Viehrig K."/>
            <person name="Ye F."/>
            <person name="Su P."/>
            <person name="Kiefer A.F."/>
            <person name="Nichols A."/>
            <person name="Cepeda A.J."/>
            <person name="Yan W."/>
            <person name="Fan B."/>
            <person name="Jiang Y."/>
            <person name="Adhikari A."/>
            <person name="Zheng C.-J."/>
            <person name="Schuster L."/>
            <person name="Cowan T.M."/>
            <person name="Smanski M.J."/>
            <person name="Chevrette M.G."/>
            <person name="De Carvalho L.P.S."/>
            <person name="Shen B."/>
        </authorList>
    </citation>
    <scope>NUCLEOTIDE SEQUENCE [LARGE SCALE GENOMIC DNA]</scope>
    <source>
        <strain evidence="10 11">NPDC049639</strain>
    </source>
</reference>
<dbReference type="SUPFAM" id="SSF53597">
    <property type="entry name" value="Dihydrofolate reductase-like"/>
    <property type="match status" value="1"/>
</dbReference>
<dbReference type="InterPro" id="IPR024072">
    <property type="entry name" value="DHFR-like_dom_sf"/>
</dbReference>
<evidence type="ECO:0000256" key="8">
    <source>
        <dbReference type="RuleBase" id="RU004474"/>
    </source>
</evidence>
<protein>
    <recommendedName>
        <fullName evidence="3 7">Dihydrofolate reductase</fullName>
        <ecNumber evidence="3 7">1.5.1.3</ecNumber>
    </recommendedName>
</protein>
<dbReference type="PIRSF" id="PIRSF000194">
    <property type="entry name" value="DHFR"/>
    <property type="match status" value="1"/>
</dbReference>
<organism evidence="10 11">
    <name type="scientific">Spongisporangium articulatum</name>
    <dbReference type="NCBI Taxonomy" id="3362603"/>
    <lineage>
        <taxon>Bacteria</taxon>
        <taxon>Bacillati</taxon>
        <taxon>Actinomycetota</taxon>
        <taxon>Actinomycetes</taxon>
        <taxon>Kineosporiales</taxon>
        <taxon>Kineosporiaceae</taxon>
        <taxon>Spongisporangium</taxon>
    </lineage>
</organism>
<evidence type="ECO:0000256" key="2">
    <source>
        <dbReference type="ARBA" id="ARBA00009539"/>
    </source>
</evidence>
<dbReference type="PRINTS" id="PR00070">
    <property type="entry name" value="DHFR"/>
</dbReference>
<dbReference type="RefSeq" id="WP_398273482.1">
    <property type="nucleotide sequence ID" value="NZ_JBITLV010000001.1"/>
</dbReference>
<keyword evidence="5 7" id="KW-0521">NADP</keyword>
<dbReference type="PROSITE" id="PS00075">
    <property type="entry name" value="DHFR_1"/>
    <property type="match status" value="1"/>
</dbReference>
<dbReference type="EMBL" id="JBITLV010000001">
    <property type="protein sequence ID" value="MFI7585502.1"/>
    <property type="molecule type" value="Genomic_DNA"/>
</dbReference>
<evidence type="ECO:0000259" key="9">
    <source>
        <dbReference type="PROSITE" id="PS51330"/>
    </source>
</evidence>
<evidence type="ECO:0000256" key="5">
    <source>
        <dbReference type="ARBA" id="ARBA00022857"/>
    </source>
</evidence>
<comment type="caution">
    <text evidence="10">The sequence shown here is derived from an EMBL/GenBank/DDBJ whole genome shotgun (WGS) entry which is preliminary data.</text>
</comment>
<dbReference type="PANTHER" id="PTHR48069:SF3">
    <property type="entry name" value="DIHYDROFOLATE REDUCTASE"/>
    <property type="match status" value="1"/>
</dbReference>
<gene>
    <name evidence="10" type="ORF">ACIB24_00335</name>
</gene>
<comment type="similarity">
    <text evidence="2 7 8">Belongs to the dihydrofolate reductase family.</text>
</comment>
<proteinExistence type="inferred from homology"/>
<dbReference type="CDD" id="cd00209">
    <property type="entry name" value="DHFR"/>
    <property type="match status" value="1"/>
</dbReference>
<comment type="pathway">
    <text evidence="1 7">Cofactor biosynthesis; tetrahydrofolate biosynthesis; 5,6,7,8-tetrahydrofolate from 7,8-dihydrofolate: step 1/1.</text>
</comment>